<comment type="caution">
    <text evidence="1">The sequence shown here is derived from an EMBL/GenBank/DDBJ whole genome shotgun (WGS) entry which is preliminary data.</text>
</comment>
<dbReference type="EMBL" id="CAJNOT010001794">
    <property type="protein sequence ID" value="CAF1249646.1"/>
    <property type="molecule type" value="Genomic_DNA"/>
</dbReference>
<reference evidence="1" key="1">
    <citation type="submission" date="2021-02" db="EMBL/GenBank/DDBJ databases">
        <authorList>
            <person name="Nowell W R."/>
        </authorList>
    </citation>
    <scope>NUCLEOTIDE SEQUENCE</scope>
</reference>
<dbReference type="AlphaFoldDB" id="A0A814ZXE7"/>
<evidence type="ECO:0000313" key="1">
    <source>
        <dbReference type="EMBL" id="CAF1249646.1"/>
    </source>
</evidence>
<organism evidence="1 2">
    <name type="scientific">Rotaria sordida</name>
    <dbReference type="NCBI Taxonomy" id="392033"/>
    <lineage>
        <taxon>Eukaryota</taxon>
        <taxon>Metazoa</taxon>
        <taxon>Spiralia</taxon>
        <taxon>Gnathifera</taxon>
        <taxon>Rotifera</taxon>
        <taxon>Eurotatoria</taxon>
        <taxon>Bdelloidea</taxon>
        <taxon>Philodinida</taxon>
        <taxon>Philodinidae</taxon>
        <taxon>Rotaria</taxon>
    </lineage>
</organism>
<dbReference type="Proteomes" id="UP000663864">
    <property type="component" value="Unassembled WGS sequence"/>
</dbReference>
<proteinExistence type="predicted"/>
<sequence>MEENYHIIYCVLEKDVDDGHCNTKGDCICEDNSSAETWTDVTPIEQPNDKDIISNYVFEKDVDDGHCNTKGDCICEDNSSAETWTNVTPIEQPNDKDIISNYLFGIDNCRNKCKKHGYQNGGSCFGGRLSIYKCRGKTNQT</sequence>
<evidence type="ECO:0000313" key="2">
    <source>
        <dbReference type="Proteomes" id="UP000663864"/>
    </source>
</evidence>
<protein>
    <submittedName>
        <fullName evidence="1">Uncharacterized protein</fullName>
    </submittedName>
</protein>
<accession>A0A814ZXE7</accession>
<name>A0A814ZXE7_9BILA</name>
<gene>
    <name evidence="1" type="ORF">ZHD862_LOCUS25317</name>
</gene>